<dbReference type="InterPro" id="IPR053134">
    <property type="entry name" value="RNA-dir_DNA_polymerase"/>
</dbReference>
<dbReference type="SMART" id="SM00343">
    <property type="entry name" value="ZnF_C2HC"/>
    <property type="match status" value="2"/>
</dbReference>
<dbReference type="Pfam" id="PF00078">
    <property type="entry name" value="RVT_1"/>
    <property type="match status" value="1"/>
</dbReference>
<dbReference type="SUPFAM" id="SSF56672">
    <property type="entry name" value="DNA/RNA polymerases"/>
    <property type="match status" value="1"/>
</dbReference>
<dbReference type="PANTHER" id="PTHR24559:SF444">
    <property type="entry name" value="REVERSE TRANSCRIPTASE DOMAIN-CONTAINING PROTEIN"/>
    <property type="match status" value="1"/>
</dbReference>
<dbReference type="CDD" id="cd01647">
    <property type="entry name" value="RT_LTR"/>
    <property type="match status" value="1"/>
</dbReference>
<dbReference type="PROSITE" id="PS50158">
    <property type="entry name" value="ZF_CCHC"/>
    <property type="match status" value="1"/>
</dbReference>
<dbReference type="InterPro" id="IPR001878">
    <property type="entry name" value="Znf_CCHC"/>
</dbReference>
<dbReference type="GO" id="GO:0004519">
    <property type="term" value="F:endonuclease activity"/>
    <property type="evidence" value="ECO:0007669"/>
    <property type="project" value="UniProtKB-KW"/>
</dbReference>
<dbReference type="GO" id="GO:0008270">
    <property type="term" value="F:zinc ion binding"/>
    <property type="evidence" value="ECO:0007669"/>
    <property type="project" value="UniProtKB-KW"/>
</dbReference>
<organism evidence="11">
    <name type="scientific">Anoplophora glabripennis</name>
    <name type="common">Asian longhorn beetle</name>
    <name type="synonym">Anoplophora nobilis</name>
    <dbReference type="NCBI Taxonomy" id="217634"/>
    <lineage>
        <taxon>Eukaryota</taxon>
        <taxon>Metazoa</taxon>
        <taxon>Ecdysozoa</taxon>
        <taxon>Arthropoda</taxon>
        <taxon>Hexapoda</taxon>
        <taxon>Insecta</taxon>
        <taxon>Pterygota</taxon>
        <taxon>Neoptera</taxon>
        <taxon>Endopterygota</taxon>
        <taxon>Coleoptera</taxon>
        <taxon>Polyphaga</taxon>
        <taxon>Cucujiformia</taxon>
        <taxon>Chrysomeloidea</taxon>
        <taxon>Cerambycidae</taxon>
        <taxon>Lamiinae</taxon>
        <taxon>Lamiini</taxon>
        <taxon>Anoplophora</taxon>
    </lineage>
</organism>
<dbReference type="PROSITE" id="PS00141">
    <property type="entry name" value="ASP_PROTEASE"/>
    <property type="match status" value="1"/>
</dbReference>
<keyword evidence="5" id="KW-0255">Endonuclease</keyword>
<dbReference type="Pfam" id="PF00077">
    <property type="entry name" value="RVP"/>
    <property type="match status" value="1"/>
</dbReference>
<keyword evidence="8" id="KW-0479">Metal-binding</keyword>
<evidence type="ECO:0000259" key="10">
    <source>
        <dbReference type="PROSITE" id="PS50878"/>
    </source>
</evidence>
<dbReference type="CDD" id="cd00303">
    <property type="entry name" value="retropepsin_like"/>
    <property type="match status" value="1"/>
</dbReference>
<evidence type="ECO:0000256" key="2">
    <source>
        <dbReference type="ARBA" id="ARBA00022679"/>
    </source>
</evidence>
<dbReference type="InterPro" id="IPR043128">
    <property type="entry name" value="Rev_trsase/Diguanyl_cyclase"/>
</dbReference>
<reference evidence="11" key="1">
    <citation type="submission" date="2013-07" db="EMBL/GenBank/DDBJ databases">
        <title>Midgut Transcriptome Profiling of Anoplphora glabripennis, a Lignocellulose Degrading, Wood-Boring Cerambycid.</title>
        <authorList>
            <person name="Scully E.D."/>
            <person name="Hoover K."/>
            <person name="Carlson J.E."/>
            <person name="Tien M."/>
            <person name="Geib S.M."/>
        </authorList>
    </citation>
    <scope>NUCLEOTIDE SEQUENCE</scope>
</reference>
<dbReference type="GO" id="GO:0004190">
    <property type="term" value="F:aspartic-type endopeptidase activity"/>
    <property type="evidence" value="ECO:0007669"/>
    <property type="project" value="InterPro"/>
</dbReference>
<evidence type="ECO:0000256" key="7">
    <source>
        <dbReference type="ARBA" id="ARBA00022918"/>
    </source>
</evidence>
<evidence type="ECO:0000256" key="5">
    <source>
        <dbReference type="ARBA" id="ARBA00022759"/>
    </source>
</evidence>
<dbReference type="InterPro" id="IPR021109">
    <property type="entry name" value="Peptidase_aspartic_dom_sf"/>
</dbReference>
<gene>
    <name evidence="11" type="primary">YI31B</name>
</gene>
<keyword evidence="8" id="KW-0863">Zinc-finger</keyword>
<dbReference type="GO" id="GO:0003964">
    <property type="term" value="F:RNA-directed DNA polymerase activity"/>
    <property type="evidence" value="ECO:0007669"/>
    <property type="project" value="UniProtKB-KW"/>
</dbReference>
<feature type="non-terminal residue" evidence="11">
    <location>
        <position position="650"/>
    </location>
</feature>
<dbReference type="InterPro" id="IPR043502">
    <property type="entry name" value="DNA/RNA_pol_sf"/>
</dbReference>
<evidence type="ECO:0000256" key="6">
    <source>
        <dbReference type="ARBA" id="ARBA00022801"/>
    </source>
</evidence>
<dbReference type="InterPro" id="IPR018061">
    <property type="entry name" value="Retropepsins"/>
</dbReference>
<dbReference type="InterPro" id="IPR036875">
    <property type="entry name" value="Znf_CCHC_sf"/>
</dbReference>
<keyword evidence="4" id="KW-0540">Nuclease</keyword>
<dbReference type="InterPro" id="IPR000477">
    <property type="entry name" value="RT_dom"/>
</dbReference>
<evidence type="ECO:0000313" key="11">
    <source>
        <dbReference type="EMBL" id="JAB64450.1"/>
    </source>
</evidence>
<dbReference type="EMBL" id="GALX01004016">
    <property type="protein sequence ID" value="JAB64450.1"/>
    <property type="molecule type" value="Transcribed_RNA"/>
</dbReference>
<keyword evidence="8" id="KW-0862">Zinc</keyword>
<dbReference type="SUPFAM" id="SSF50630">
    <property type="entry name" value="Acid proteases"/>
    <property type="match status" value="1"/>
</dbReference>
<evidence type="ECO:0000259" key="9">
    <source>
        <dbReference type="PROSITE" id="PS50158"/>
    </source>
</evidence>
<evidence type="ECO:0000256" key="3">
    <source>
        <dbReference type="ARBA" id="ARBA00022695"/>
    </source>
</evidence>
<name>V5G372_ANOGL</name>
<keyword evidence="1" id="KW-0645">Protease</keyword>
<dbReference type="Gene3D" id="4.10.60.10">
    <property type="entry name" value="Zinc finger, CCHC-type"/>
    <property type="match status" value="1"/>
</dbReference>
<dbReference type="Gene3D" id="3.30.70.270">
    <property type="match status" value="1"/>
</dbReference>
<keyword evidence="3" id="KW-0548">Nucleotidyltransferase</keyword>
<proteinExistence type="predicted"/>
<keyword evidence="2" id="KW-0808">Transferase</keyword>
<dbReference type="AlphaFoldDB" id="V5G372"/>
<dbReference type="SUPFAM" id="SSF57756">
    <property type="entry name" value="Retrovirus zinc finger-like domains"/>
    <property type="match status" value="1"/>
</dbReference>
<dbReference type="Gene3D" id="2.40.70.10">
    <property type="entry name" value="Acid Proteases"/>
    <property type="match status" value="1"/>
</dbReference>
<evidence type="ECO:0000256" key="1">
    <source>
        <dbReference type="ARBA" id="ARBA00022670"/>
    </source>
</evidence>
<dbReference type="PANTHER" id="PTHR24559">
    <property type="entry name" value="TRANSPOSON TY3-I GAG-POL POLYPROTEIN"/>
    <property type="match status" value="1"/>
</dbReference>
<dbReference type="GO" id="GO:0006508">
    <property type="term" value="P:proteolysis"/>
    <property type="evidence" value="ECO:0007669"/>
    <property type="project" value="UniProtKB-KW"/>
</dbReference>
<dbReference type="InterPro" id="IPR001969">
    <property type="entry name" value="Aspartic_peptidase_AS"/>
</dbReference>
<sequence>MEALLTEVLKSIKSSRTAPEQVDLPMFRPDVDDAKRWIEQVDMIKNEFEWSDLQIVVRVGRFLTNDAKFWFENWSPVVRDWVTIKREFLESFPPKKILGRLLCEASTFKSNSCNTYAAYVHKKLALLKNLRANWSTSDLIELIIYGIDDSKIQESVTMRDFRTISDLIAYLSTVPKSTHSNNYKQDYTHEFKRPRLERTEKSKSDLSCFKCGRLGHVQRYCRGAVKRHTSSYLFTKPSNNKHSPSHSDKSPADKCLFCLKPGHTEEKCFTKNAIEQRRNVNLICGEKTAVPTKIKIDGQNYMGLIDTGAEVSLMSDKFLEKFSTKLIEHELTLKGISPGKMLSKYKFEANVEITGQHTKLIFMIIPALNLDYDVIIGSNLFTDTRLAAVTDCDGTRVVSRQLPRVLMVSGDNSNKLDVPDECYSQVSSLLEKYSDIVTSGTAVSVVNTTSMQINLTDNFIVTRHPYRLAASEREELRKIINDLLLNNIIRESTSPYASPVLLVKKKEGSYRLCVDFRELNAHTVKDRFPLPRIDDQLDRLGHGKFFTSLDMASGFHQIPIHPNSIHKTGFVTPDGHFQYLKMPFGLANAPAVFQRAICAALGNLKNNIALVYMDDVLIPSETVEEGLVYLEQVLQALQKAGFSLNITKCS</sequence>
<feature type="domain" description="CCHC-type" evidence="9">
    <location>
        <begin position="208"/>
        <end position="222"/>
    </location>
</feature>
<keyword evidence="7" id="KW-0695">RNA-directed DNA polymerase</keyword>
<evidence type="ECO:0000256" key="4">
    <source>
        <dbReference type="ARBA" id="ARBA00022722"/>
    </source>
</evidence>
<evidence type="ECO:0000256" key="8">
    <source>
        <dbReference type="PROSITE-ProRule" id="PRU00047"/>
    </source>
</evidence>
<dbReference type="Gene3D" id="3.10.10.10">
    <property type="entry name" value="HIV Type 1 Reverse Transcriptase, subunit A, domain 1"/>
    <property type="match status" value="1"/>
</dbReference>
<dbReference type="PROSITE" id="PS50878">
    <property type="entry name" value="RT_POL"/>
    <property type="match status" value="1"/>
</dbReference>
<feature type="domain" description="Reverse transcriptase" evidence="10">
    <location>
        <begin position="484"/>
        <end position="650"/>
    </location>
</feature>
<dbReference type="GO" id="GO:0003676">
    <property type="term" value="F:nucleic acid binding"/>
    <property type="evidence" value="ECO:0007669"/>
    <property type="project" value="InterPro"/>
</dbReference>
<dbReference type="FunFam" id="3.10.10.10:FF:000007">
    <property type="entry name" value="Retrovirus-related Pol polyprotein from transposon 17.6-like Protein"/>
    <property type="match status" value="1"/>
</dbReference>
<keyword evidence="6" id="KW-0378">Hydrolase</keyword>
<accession>V5G372</accession>
<protein>
    <submittedName>
        <fullName evidence="11">Transposon Ty3-I Gag-Pol polyprotein</fullName>
    </submittedName>
</protein>